<gene>
    <name evidence="2" type="ORF">ACFQ5G_12795</name>
</gene>
<dbReference type="EMBL" id="JBHTMK010000016">
    <property type="protein sequence ID" value="MFD1366225.1"/>
    <property type="molecule type" value="Genomic_DNA"/>
</dbReference>
<dbReference type="RefSeq" id="WP_317786493.1">
    <property type="nucleotide sequence ID" value="NZ_AP028461.1"/>
</dbReference>
<keyword evidence="3" id="KW-1185">Reference proteome</keyword>
<protein>
    <recommendedName>
        <fullName evidence="4">DUF397 domain-containing protein</fullName>
    </recommendedName>
</protein>
<feature type="region of interest" description="Disordered" evidence="1">
    <location>
        <begin position="1"/>
        <end position="27"/>
    </location>
</feature>
<reference evidence="3" key="1">
    <citation type="journal article" date="2019" name="Int. J. Syst. Evol. Microbiol.">
        <title>The Global Catalogue of Microorganisms (GCM) 10K type strain sequencing project: providing services to taxonomists for standard genome sequencing and annotation.</title>
        <authorList>
            <consortium name="The Broad Institute Genomics Platform"/>
            <consortium name="The Broad Institute Genome Sequencing Center for Infectious Disease"/>
            <person name="Wu L."/>
            <person name="Ma J."/>
        </authorList>
    </citation>
    <scope>NUCLEOTIDE SEQUENCE [LARGE SCALE GENOMIC DNA]</scope>
    <source>
        <strain evidence="3">CCM 7526</strain>
    </source>
</reference>
<sequence length="50" mass="5803">MAKTVTEMDDDGRIVSHKPTRHQRKSAERLIPWTAGPQTRWQKFVRKAVG</sequence>
<evidence type="ECO:0008006" key="4">
    <source>
        <dbReference type="Google" id="ProtNLM"/>
    </source>
</evidence>
<organism evidence="2 3">
    <name type="scientific">Actinoplanes sichuanensis</name>
    <dbReference type="NCBI Taxonomy" id="512349"/>
    <lineage>
        <taxon>Bacteria</taxon>
        <taxon>Bacillati</taxon>
        <taxon>Actinomycetota</taxon>
        <taxon>Actinomycetes</taxon>
        <taxon>Micromonosporales</taxon>
        <taxon>Micromonosporaceae</taxon>
        <taxon>Actinoplanes</taxon>
    </lineage>
</organism>
<name>A0ABW4A7I7_9ACTN</name>
<evidence type="ECO:0000256" key="1">
    <source>
        <dbReference type="SAM" id="MobiDB-lite"/>
    </source>
</evidence>
<evidence type="ECO:0000313" key="2">
    <source>
        <dbReference type="EMBL" id="MFD1366225.1"/>
    </source>
</evidence>
<dbReference type="Proteomes" id="UP001597183">
    <property type="component" value="Unassembled WGS sequence"/>
</dbReference>
<feature type="compositionally biased region" description="Basic residues" evidence="1">
    <location>
        <begin position="15"/>
        <end position="24"/>
    </location>
</feature>
<accession>A0ABW4A7I7</accession>
<proteinExistence type="predicted"/>
<evidence type="ECO:0000313" key="3">
    <source>
        <dbReference type="Proteomes" id="UP001597183"/>
    </source>
</evidence>
<comment type="caution">
    <text evidence="2">The sequence shown here is derived from an EMBL/GenBank/DDBJ whole genome shotgun (WGS) entry which is preliminary data.</text>
</comment>